<dbReference type="EMBL" id="FNCG01000018">
    <property type="protein sequence ID" value="SDI27595.1"/>
    <property type="molecule type" value="Genomic_DNA"/>
</dbReference>
<evidence type="ECO:0000313" key="2">
    <source>
        <dbReference type="Proteomes" id="UP000199705"/>
    </source>
</evidence>
<dbReference type="RefSeq" id="WP_091174239.1">
    <property type="nucleotide sequence ID" value="NZ_FNCG01000018.1"/>
</dbReference>
<organism evidence="1 2">
    <name type="scientific">Mucilaginibacter gossypii</name>
    <dbReference type="NCBI Taxonomy" id="551996"/>
    <lineage>
        <taxon>Bacteria</taxon>
        <taxon>Pseudomonadati</taxon>
        <taxon>Bacteroidota</taxon>
        <taxon>Sphingobacteriia</taxon>
        <taxon>Sphingobacteriales</taxon>
        <taxon>Sphingobacteriaceae</taxon>
        <taxon>Mucilaginibacter</taxon>
    </lineage>
</organism>
<sequence>MDKHYGQIVELVIRKKGVSISQLARMTNMNRRSVYNWFNQKYLKQEIIHEIGILISHDFSAEFPELFRKSDFMQTQGGFHSDYPSENANAIWKDKYIELLEKYNTLLRSRVESNRHS</sequence>
<proteinExistence type="predicted"/>
<name>A0A1G8J8N2_9SPHI</name>
<dbReference type="Proteomes" id="UP000199705">
    <property type="component" value="Unassembled WGS sequence"/>
</dbReference>
<reference evidence="2" key="1">
    <citation type="submission" date="2016-10" db="EMBL/GenBank/DDBJ databases">
        <authorList>
            <person name="Varghese N."/>
            <person name="Submissions S."/>
        </authorList>
    </citation>
    <scope>NUCLEOTIDE SEQUENCE [LARGE SCALE GENOMIC DNA]</scope>
    <source>
        <strain evidence="2">Gh-67</strain>
    </source>
</reference>
<keyword evidence="2" id="KW-1185">Reference proteome</keyword>
<accession>A0A1G8J8N2</accession>
<evidence type="ECO:0000313" key="1">
    <source>
        <dbReference type="EMBL" id="SDI27595.1"/>
    </source>
</evidence>
<protein>
    <submittedName>
        <fullName evidence="1">Uncharacterized protein</fullName>
    </submittedName>
</protein>
<gene>
    <name evidence="1" type="ORF">SAMN05192573_11838</name>
</gene>
<dbReference type="AlphaFoldDB" id="A0A1G8J8N2"/>